<feature type="compositionally biased region" description="Low complexity" evidence="6">
    <location>
        <begin position="102"/>
        <end position="129"/>
    </location>
</feature>
<feature type="domain" description="Chitin-binding type-2" evidence="7">
    <location>
        <begin position="277"/>
        <end position="335"/>
    </location>
</feature>
<name>A0ABQ8T824_PERAM</name>
<sequence length="506" mass="53138">MSFTLTAYNTSYRNNNVIPFVGESVPAPELKSSGCASGVAFYADSADCNAYYQCVSGQGVLMHCAAGLHWHAEANTCDWPQNANCVLGRGGDGGDDDESESGDSSKSSGDDSTSEESVPNSDSSSSESNECPEDSNPPKCPSKDPAESVFFPHPDKHYFYHCSNGVAYCKVCPSNLEWNTQCDTCDWPGQNNCPKSSESGDSSKSSGDDSTSEESVPGSDSSSSESEPAPPPPPPEKSSESGDSSKSSGDDSTSEESVPGSDSSSSESNECPEDSNPPKCPSKDPSVSVFFPHPDKHYFYHCSNGVAYCKVCPSNLEWNTQCDTCDWPGQNNCPKSSESGDSSKSSGDDSTSEESVPGSDSSSSESEPAPPPPPPEDKSSESGDSSKSSGDDSTSEESVPGSDSSSSESNECPEDSNPPKCPSKDPALSVFFPHPDQHYFYHCSNGVAYCKACPSNLVWNTQCDTCDWPGQNNCPKSSESGDSSKSSGDDSTSEESVPGSDSSSSE</sequence>
<evidence type="ECO:0000256" key="2">
    <source>
        <dbReference type="ARBA" id="ARBA00022729"/>
    </source>
</evidence>
<feature type="domain" description="Chitin-binding type-2" evidence="7">
    <location>
        <begin position="137"/>
        <end position="195"/>
    </location>
</feature>
<evidence type="ECO:0000313" key="9">
    <source>
        <dbReference type="Proteomes" id="UP001148838"/>
    </source>
</evidence>
<feature type="region of interest" description="Disordered" evidence="6">
    <location>
        <begin position="88"/>
        <end position="143"/>
    </location>
</feature>
<proteinExistence type="predicted"/>
<evidence type="ECO:0000256" key="3">
    <source>
        <dbReference type="ARBA" id="ARBA00022737"/>
    </source>
</evidence>
<organism evidence="8 9">
    <name type="scientific">Periplaneta americana</name>
    <name type="common">American cockroach</name>
    <name type="synonym">Blatta americana</name>
    <dbReference type="NCBI Taxonomy" id="6978"/>
    <lineage>
        <taxon>Eukaryota</taxon>
        <taxon>Metazoa</taxon>
        <taxon>Ecdysozoa</taxon>
        <taxon>Arthropoda</taxon>
        <taxon>Hexapoda</taxon>
        <taxon>Insecta</taxon>
        <taxon>Pterygota</taxon>
        <taxon>Neoptera</taxon>
        <taxon>Polyneoptera</taxon>
        <taxon>Dictyoptera</taxon>
        <taxon>Blattodea</taxon>
        <taxon>Blattoidea</taxon>
        <taxon>Blattidae</taxon>
        <taxon>Blattinae</taxon>
        <taxon>Periplaneta</taxon>
    </lineage>
</organism>
<evidence type="ECO:0000313" key="8">
    <source>
        <dbReference type="EMBL" id="KAJ4442660.1"/>
    </source>
</evidence>
<dbReference type="Pfam" id="PF01607">
    <property type="entry name" value="CBM_14"/>
    <property type="match status" value="4"/>
</dbReference>
<dbReference type="InterPro" id="IPR036508">
    <property type="entry name" value="Chitin-bd_dom_sf"/>
</dbReference>
<evidence type="ECO:0000256" key="5">
    <source>
        <dbReference type="ARBA" id="ARBA00023180"/>
    </source>
</evidence>
<gene>
    <name evidence="8" type="ORF">ANN_04249</name>
</gene>
<feature type="region of interest" description="Disordered" evidence="6">
    <location>
        <begin position="192"/>
        <end position="294"/>
    </location>
</feature>
<dbReference type="InterPro" id="IPR002557">
    <property type="entry name" value="Chitin-bd_dom"/>
</dbReference>
<evidence type="ECO:0000256" key="4">
    <source>
        <dbReference type="ARBA" id="ARBA00023157"/>
    </source>
</evidence>
<feature type="compositionally biased region" description="Low complexity" evidence="6">
    <location>
        <begin position="241"/>
        <end position="269"/>
    </location>
</feature>
<dbReference type="SMART" id="SM00494">
    <property type="entry name" value="ChtBD2"/>
    <property type="match status" value="4"/>
</dbReference>
<dbReference type="InterPro" id="IPR051940">
    <property type="entry name" value="Chitin_bind-dev_reg"/>
</dbReference>
<dbReference type="PANTHER" id="PTHR23301:SF0">
    <property type="entry name" value="CHITIN-BINDING TYPE-2 DOMAIN-CONTAINING PROTEIN-RELATED"/>
    <property type="match status" value="1"/>
</dbReference>
<feature type="compositionally biased region" description="Low complexity" evidence="6">
    <location>
        <begin position="476"/>
        <end position="506"/>
    </location>
</feature>
<dbReference type="Proteomes" id="UP001148838">
    <property type="component" value="Unassembled WGS sequence"/>
</dbReference>
<feature type="compositionally biased region" description="Low complexity" evidence="6">
    <location>
        <begin position="335"/>
        <end position="367"/>
    </location>
</feature>
<keyword evidence="2" id="KW-0732">Signal</keyword>
<keyword evidence="1" id="KW-0147">Chitin-binding</keyword>
<dbReference type="Gene3D" id="2.170.140.10">
    <property type="entry name" value="Chitin binding domain"/>
    <property type="match status" value="2"/>
</dbReference>
<protein>
    <recommendedName>
        <fullName evidence="7">Chitin-binding type-2 domain-containing protein</fullName>
    </recommendedName>
</protein>
<dbReference type="PROSITE" id="PS50940">
    <property type="entry name" value="CHIT_BIND_II"/>
    <property type="match status" value="4"/>
</dbReference>
<feature type="compositionally biased region" description="Low complexity" evidence="6">
    <location>
        <begin position="382"/>
        <end position="410"/>
    </location>
</feature>
<evidence type="ECO:0000256" key="1">
    <source>
        <dbReference type="ARBA" id="ARBA00022669"/>
    </source>
</evidence>
<evidence type="ECO:0000256" key="6">
    <source>
        <dbReference type="SAM" id="MobiDB-lite"/>
    </source>
</evidence>
<feature type="compositionally biased region" description="Low complexity" evidence="6">
    <location>
        <begin position="195"/>
        <end position="227"/>
    </location>
</feature>
<feature type="region of interest" description="Disordered" evidence="6">
    <location>
        <begin position="332"/>
        <end position="427"/>
    </location>
</feature>
<accession>A0ABQ8T824</accession>
<keyword evidence="4" id="KW-1015">Disulfide bond</keyword>
<keyword evidence="5" id="KW-0325">Glycoprotein</keyword>
<dbReference type="Gene3D" id="3.20.20.80">
    <property type="entry name" value="Glycosidases"/>
    <property type="match status" value="2"/>
</dbReference>
<feature type="region of interest" description="Disordered" evidence="6">
    <location>
        <begin position="473"/>
        <end position="506"/>
    </location>
</feature>
<keyword evidence="9" id="KW-1185">Reference proteome</keyword>
<feature type="domain" description="Chitin-binding type-2" evidence="7">
    <location>
        <begin position="32"/>
        <end position="87"/>
    </location>
</feature>
<feature type="domain" description="Chitin-binding type-2" evidence="7">
    <location>
        <begin position="418"/>
        <end position="476"/>
    </location>
</feature>
<dbReference type="EMBL" id="JAJSOF020000013">
    <property type="protein sequence ID" value="KAJ4442660.1"/>
    <property type="molecule type" value="Genomic_DNA"/>
</dbReference>
<dbReference type="PANTHER" id="PTHR23301">
    <property type="entry name" value="CHITIN BINDING PERITROPHIN-A"/>
    <property type="match status" value="1"/>
</dbReference>
<dbReference type="SUPFAM" id="SSF57625">
    <property type="entry name" value="Invertebrate chitin-binding proteins"/>
    <property type="match status" value="4"/>
</dbReference>
<reference evidence="8 9" key="1">
    <citation type="journal article" date="2022" name="Allergy">
        <title>Genome assembly and annotation of Periplaneta americana reveal a comprehensive cockroach allergen profile.</title>
        <authorList>
            <person name="Wang L."/>
            <person name="Xiong Q."/>
            <person name="Saelim N."/>
            <person name="Wang L."/>
            <person name="Nong W."/>
            <person name="Wan A.T."/>
            <person name="Shi M."/>
            <person name="Liu X."/>
            <person name="Cao Q."/>
            <person name="Hui J.H.L."/>
            <person name="Sookrung N."/>
            <person name="Leung T.F."/>
            <person name="Tungtrongchitr A."/>
            <person name="Tsui S.K.W."/>
        </authorList>
    </citation>
    <scope>NUCLEOTIDE SEQUENCE [LARGE SCALE GENOMIC DNA]</scope>
    <source>
        <strain evidence="8">PWHHKU_190912</strain>
    </source>
</reference>
<comment type="caution">
    <text evidence="8">The sequence shown here is derived from an EMBL/GenBank/DDBJ whole genome shotgun (WGS) entry which is preliminary data.</text>
</comment>
<evidence type="ECO:0000259" key="7">
    <source>
        <dbReference type="PROSITE" id="PS50940"/>
    </source>
</evidence>
<keyword evidence="3" id="KW-0677">Repeat</keyword>